<comment type="caution">
    <text evidence="7">The sequence shown here is derived from an EMBL/GenBank/DDBJ whole genome shotgun (WGS) entry which is preliminary data.</text>
</comment>
<keyword evidence="3" id="KW-0063">Aspartyl esterase</keyword>
<organism evidence="7 8">
    <name type="scientific">Pedobacter segetis</name>
    <dbReference type="NCBI Taxonomy" id="2793069"/>
    <lineage>
        <taxon>Bacteria</taxon>
        <taxon>Pseudomonadati</taxon>
        <taxon>Bacteroidota</taxon>
        <taxon>Sphingobacteriia</taxon>
        <taxon>Sphingobacteriales</taxon>
        <taxon>Sphingobacteriaceae</taxon>
        <taxon>Pedobacter</taxon>
    </lineage>
</organism>
<dbReference type="Proteomes" id="UP000660024">
    <property type="component" value="Unassembled WGS sequence"/>
</dbReference>
<keyword evidence="4" id="KW-0732">Signal</keyword>
<feature type="domain" description="Pectinesterase catalytic" evidence="5">
    <location>
        <begin position="32"/>
        <end position="329"/>
    </location>
</feature>
<comment type="similarity">
    <text evidence="1">Belongs to the pectinesterase family.</text>
</comment>
<evidence type="ECO:0000313" key="7">
    <source>
        <dbReference type="EMBL" id="MBK0383095.1"/>
    </source>
</evidence>
<dbReference type="InterPro" id="IPR012334">
    <property type="entry name" value="Pectin_lyas_fold"/>
</dbReference>
<dbReference type="Gene3D" id="2.160.20.10">
    <property type="entry name" value="Single-stranded right-handed beta-helix, Pectin lyase-like"/>
    <property type="match status" value="1"/>
</dbReference>
<dbReference type="RefSeq" id="WP_200585907.1">
    <property type="nucleotide sequence ID" value="NZ_JAEHFY010000011.1"/>
</dbReference>
<dbReference type="InterPro" id="IPR013783">
    <property type="entry name" value="Ig-like_fold"/>
</dbReference>
<dbReference type="SUPFAM" id="SSF51126">
    <property type="entry name" value="Pectin lyase-like"/>
    <property type="match status" value="1"/>
</dbReference>
<keyword evidence="8" id="KW-1185">Reference proteome</keyword>
<evidence type="ECO:0000256" key="2">
    <source>
        <dbReference type="ARBA" id="ARBA00022801"/>
    </source>
</evidence>
<reference evidence="7 8" key="1">
    <citation type="submission" date="2020-12" db="EMBL/GenBank/DDBJ databases">
        <title>Bacterial novel species Pedobacter sp. SD-b isolated from soil.</title>
        <authorList>
            <person name="Jung H.-Y."/>
        </authorList>
    </citation>
    <scope>NUCLEOTIDE SEQUENCE [LARGE SCALE GENOMIC DNA]</scope>
    <source>
        <strain evidence="7 8">SD-b</strain>
    </source>
</reference>
<keyword evidence="2" id="KW-0378">Hydrolase</keyword>
<evidence type="ECO:0000256" key="3">
    <source>
        <dbReference type="ARBA" id="ARBA00023085"/>
    </source>
</evidence>
<proteinExistence type="inferred from homology"/>
<dbReference type="Pfam" id="PF18962">
    <property type="entry name" value="Por_Secre_tail"/>
    <property type="match status" value="1"/>
</dbReference>
<feature type="domain" description="Secretion system C-terminal sorting" evidence="6">
    <location>
        <begin position="1376"/>
        <end position="1448"/>
    </location>
</feature>
<feature type="chain" id="PRO_5045127715" evidence="4">
    <location>
        <begin position="28"/>
        <end position="1450"/>
    </location>
</feature>
<dbReference type="EMBL" id="JAEHFY010000011">
    <property type="protein sequence ID" value="MBK0383095.1"/>
    <property type="molecule type" value="Genomic_DNA"/>
</dbReference>
<evidence type="ECO:0000259" key="5">
    <source>
        <dbReference type="Pfam" id="PF01095"/>
    </source>
</evidence>
<dbReference type="PANTHER" id="PTHR31321:SF57">
    <property type="entry name" value="PECTINESTERASE 53-RELATED"/>
    <property type="match status" value="1"/>
</dbReference>
<dbReference type="NCBIfam" id="TIGR04183">
    <property type="entry name" value="Por_Secre_tail"/>
    <property type="match status" value="1"/>
</dbReference>
<sequence length="1450" mass="154162">MKPIITKVRWNYLLSFLLLFLMQSAFAQYDKTVDKTGTGDYTTVQAAIDAAPTGLIAPYRIFIKNGIYKEIVTVPSNKPFIQLVGESVAGTIITYDNYSGKAIPGGGVYGTSTSATVTISATDFSAVNITFQNTTGDAPQALAINVNNDRASFKNCRFLGGQDTLLANNNGLRQYYLNCYIDGVVDFIFGNARAVFDNCVIYPKDRKDGNSSYITAANTKNPEPYGFVFRNSQITENTGITKYVLGRPWQNDAATTVNKSENRTVYLNTKMGASVSPAGWSTWDSGTDTNLIIYGEYNSQNTDGSPYDVSSRVSWSKQFTTTDAAVYSDANLFAGWDPTAVFIDAATYTAPLVVSNFQGTKGATTTPFKWNISWPITGVQYDVYRSTDNGMNYSIVNTQTSSDANVNFNYTAPNPPPGSSYQYYVKATKSSYADNSSDIVTISSVPTVTVTGSLGVFLQGLGTPSTSQSYTVSGLDLTNDIIITPPVGYEISSNGGTNWYDLTNPIHLVPTSGAVANTSISVRLNVSTAATYSGNITQTSTGAIDVNQAVSGTVQSGSLTVSATLINWPLTADNVDNSLVRATGVTATTPTLNGFVPSDGTTNTSFPPYSSVQGQSFAVNAAGGGWSSSSTPAGPGNLNTNFYEQFTVQPSANYQIRVDTISFNTSVELTTGNFAVSYSLDDFTNKVDLNTGIAPDGNSIMFTSNGVFPTTAIAMIREDAANISKFKFPVSNLNIQNGQTLKIRIYFKTGSSSSTNRYVKVKDFLVKGESSLAPVLGDYQSHQSGDWTALSTWERYDGTAWVTPAPDYPVYNNSGKSTIQNGHTITVSSSLANGSGYIHLTTVKLGGQLVVSSGADLKLSNDGDANTVDLLVNGNMNINGTLSTNGACTIEVGGKLVNSNSISLNGTDILTIDSLATYQHNANSPNAPTAVWKTGSNFLITGLTTSQTSIFKNTINYYNIIWDNQNEASGKYYAVRGNLTATNVLGKLTVKSTGATYISLFNADGTTTLPSGYEQTGGKVLVRESGTVNAIFNIGKDFAVTGGTFESNSAASVILNLTGASSKYNYDDATHVLTNLNTNISGNYTLQSSLNLNNLALTGNGKITLGANTLTTTLLTGGSSSAYVITNGVGKLKINNIGTTNVTFPIGTSATSYNPVTINNAGIVDNFSMSVQNTFDNATPNNNQTVNKQWNIEEDIAGGSNATLTLGWSGADQAVGFNPSNPISLLHYTSGNWAGTLASISGSGTVADPYLATASGFNSFSPFGVGNSTVLPLDLISFTASVNKGLSPKVNLSWKTTNEVNTLKFDVERSFDGKSFSNIGLVNAMNTPGIHDYAFVDDNPLTGTAYYRLNQIDLNGANKYSPIEAVNLESYISLSVYPNPVSNILNIIHPKANDGASLSIVSLNGQKLFTIGVNKDNTKTSTDISKLSSGAYFMMFDNGSQQSALKFIKN</sequence>
<dbReference type="Pfam" id="PF01095">
    <property type="entry name" value="Pectinesterase"/>
    <property type="match status" value="1"/>
</dbReference>
<evidence type="ECO:0000256" key="1">
    <source>
        <dbReference type="ARBA" id="ARBA00008891"/>
    </source>
</evidence>
<evidence type="ECO:0000313" key="8">
    <source>
        <dbReference type="Proteomes" id="UP000660024"/>
    </source>
</evidence>
<evidence type="ECO:0000256" key="4">
    <source>
        <dbReference type="SAM" id="SignalP"/>
    </source>
</evidence>
<dbReference type="InterPro" id="IPR026444">
    <property type="entry name" value="Secre_tail"/>
</dbReference>
<accession>A0ABS1BJQ2</accession>
<dbReference type="InterPro" id="IPR011050">
    <property type="entry name" value="Pectin_lyase_fold/virulence"/>
</dbReference>
<protein>
    <submittedName>
        <fullName evidence="7">T9SS type A sorting domain-containing protein</fullName>
    </submittedName>
</protein>
<evidence type="ECO:0000259" key="6">
    <source>
        <dbReference type="Pfam" id="PF18962"/>
    </source>
</evidence>
<dbReference type="PANTHER" id="PTHR31321">
    <property type="entry name" value="ACYL-COA THIOESTER HYDROLASE YBHC-RELATED"/>
    <property type="match status" value="1"/>
</dbReference>
<dbReference type="InterPro" id="IPR000070">
    <property type="entry name" value="Pectinesterase_cat"/>
</dbReference>
<feature type="signal peptide" evidence="4">
    <location>
        <begin position="1"/>
        <end position="27"/>
    </location>
</feature>
<gene>
    <name evidence="7" type="ORF">I5M32_09000</name>
</gene>
<dbReference type="Gene3D" id="2.60.40.10">
    <property type="entry name" value="Immunoglobulins"/>
    <property type="match status" value="1"/>
</dbReference>
<name>A0ABS1BJQ2_9SPHI</name>